<dbReference type="STRING" id="1036808.A0A0C2ZZ62"/>
<name>A0A0C2ZZ62_9AGAM</name>
<dbReference type="EMBL" id="KN822016">
    <property type="protein sequence ID" value="KIM66698.1"/>
    <property type="molecule type" value="Genomic_DNA"/>
</dbReference>
<dbReference type="HOGENOM" id="CLU_052841_2_1_1"/>
<keyword evidence="3 7" id="KW-1133">Transmembrane helix</keyword>
<feature type="transmembrane region" description="Helical" evidence="7">
    <location>
        <begin position="15"/>
        <end position="37"/>
    </location>
</feature>
<reference evidence="9 10" key="1">
    <citation type="submission" date="2014-04" db="EMBL/GenBank/DDBJ databases">
        <authorList>
            <consortium name="DOE Joint Genome Institute"/>
            <person name="Kuo A."/>
            <person name="Kohler A."/>
            <person name="Nagy L.G."/>
            <person name="Floudas D."/>
            <person name="Copeland A."/>
            <person name="Barry K.W."/>
            <person name="Cichocki N."/>
            <person name="Veneault-Fourrey C."/>
            <person name="LaButti K."/>
            <person name="Lindquist E.A."/>
            <person name="Lipzen A."/>
            <person name="Lundell T."/>
            <person name="Morin E."/>
            <person name="Murat C."/>
            <person name="Sun H."/>
            <person name="Tunlid A."/>
            <person name="Henrissat B."/>
            <person name="Grigoriev I.V."/>
            <person name="Hibbett D.S."/>
            <person name="Martin F."/>
            <person name="Nordberg H.P."/>
            <person name="Cantor M.N."/>
            <person name="Hua S.X."/>
        </authorList>
    </citation>
    <scope>NUCLEOTIDE SEQUENCE [LARGE SCALE GENOMIC DNA]</scope>
    <source>
        <strain evidence="9 10">Foug A</strain>
    </source>
</reference>
<feature type="transmembrane region" description="Helical" evidence="7">
    <location>
        <begin position="49"/>
        <end position="68"/>
    </location>
</feature>
<protein>
    <recommendedName>
        <fullName evidence="8">Rhodopsin domain-containing protein</fullName>
    </recommendedName>
</protein>
<organism evidence="9 10">
    <name type="scientific">Scleroderma citrinum Foug A</name>
    <dbReference type="NCBI Taxonomy" id="1036808"/>
    <lineage>
        <taxon>Eukaryota</taxon>
        <taxon>Fungi</taxon>
        <taxon>Dikarya</taxon>
        <taxon>Basidiomycota</taxon>
        <taxon>Agaricomycotina</taxon>
        <taxon>Agaricomycetes</taxon>
        <taxon>Agaricomycetidae</taxon>
        <taxon>Boletales</taxon>
        <taxon>Sclerodermatineae</taxon>
        <taxon>Sclerodermataceae</taxon>
        <taxon>Scleroderma</taxon>
    </lineage>
</organism>
<gene>
    <name evidence="9" type="ORF">SCLCIDRAFT_293921</name>
</gene>
<feature type="region of interest" description="Disordered" evidence="6">
    <location>
        <begin position="263"/>
        <end position="330"/>
    </location>
</feature>
<evidence type="ECO:0000256" key="6">
    <source>
        <dbReference type="SAM" id="MobiDB-lite"/>
    </source>
</evidence>
<keyword evidence="2 7" id="KW-0812">Transmembrane</keyword>
<dbReference type="InterPro" id="IPR052337">
    <property type="entry name" value="SAT4-like"/>
</dbReference>
<evidence type="ECO:0000313" key="10">
    <source>
        <dbReference type="Proteomes" id="UP000053989"/>
    </source>
</evidence>
<dbReference type="OrthoDB" id="444631at2759"/>
<keyword evidence="10" id="KW-1185">Reference proteome</keyword>
<feature type="transmembrane region" description="Helical" evidence="7">
    <location>
        <begin position="115"/>
        <end position="137"/>
    </location>
</feature>
<feature type="transmembrane region" description="Helical" evidence="7">
    <location>
        <begin position="162"/>
        <end position="186"/>
    </location>
</feature>
<evidence type="ECO:0000256" key="1">
    <source>
        <dbReference type="ARBA" id="ARBA00004141"/>
    </source>
</evidence>
<dbReference type="InParanoid" id="A0A0C2ZZ62"/>
<dbReference type="PANTHER" id="PTHR33048">
    <property type="entry name" value="PTH11-LIKE INTEGRAL MEMBRANE PROTEIN (AFU_ORTHOLOGUE AFUA_5G11245)"/>
    <property type="match status" value="1"/>
</dbReference>
<proteinExistence type="inferred from homology"/>
<dbReference type="Pfam" id="PF20684">
    <property type="entry name" value="Fung_rhodopsin"/>
    <property type="match status" value="1"/>
</dbReference>
<sequence length="330" mass="37398">MSTINTGLTLDVLKAARAGTTVLQSFGLLLGIFRFFFRLQIRRLWWEDAWALAALFFALAYLTGTWIYTMQPSPISTIGFWLYVFLFNIVIWVVRLSILFSVLRIVYPSQRLRTMMCTIAVLFIVMFLSFIGAKVWFYTRDLSWTQQPSMFDKPTLPLGRNLVIYELATDFIADVVLIGLPIRLLWSVKLPRKQRRMILLIFASGFIVTIASLFRAICQIGNNYSLVGLSMDVEVGFSTIMCNLLVCVTCIYRYGRSSSVSISEQSESDEKDDDYTTRRRPQTTELLTTDIELGGTGYSSDSALSTCQEECNGDIPSSSGMHAHSERNGE</sequence>
<dbReference type="Proteomes" id="UP000053989">
    <property type="component" value="Unassembled WGS sequence"/>
</dbReference>
<evidence type="ECO:0000256" key="4">
    <source>
        <dbReference type="ARBA" id="ARBA00023136"/>
    </source>
</evidence>
<dbReference type="InterPro" id="IPR049326">
    <property type="entry name" value="Rhodopsin_dom_fungi"/>
</dbReference>
<dbReference type="GO" id="GO:0016020">
    <property type="term" value="C:membrane"/>
    <property type="evidence" value="ECO:0007669"/>
    <property type="project" value="UniProtKB-SubCell"/>
</dbReference>
<feature type="transmembrane region" description="Helical" evidence="7">
    <location>
        <begin position="237"/>
        <end position="255"/>
    </location>
</feature>
<evidence type="ECO:0000256" key="7">
    <source>
        <dbReference type="SAM" id="Phobius"/>
    </source>
</evidence>
<comment type="similarity">
    <text evidence="5">Belongs to the SAT4 family.</text>
</comment>
<dbReference type="PANTHER" id="PTHR33048:SF47">
    <property type="entry name" value="INTEGRAL MEMBRANE PROTEIN-RELATED"/>
    <property type="match status" value="1"/>
</dbReference>
<feature type="domain" description="Rhodopsin" evidence="8">
    <location>
        <begin position="34"/>
        <end position="217"/>
    </location>
</feature>
<evidence type="ECO:0000256" key="3">
    <source>
        <dbReference type="ARBA" id="ARBA00022989"/>
    </source>
</evidence>
<evidence type="ECO:0000259" key="8">
    <source>
        <dbReference type="Pfam" id="PF20684"/>
    </source>
</evidence>
<keyword evidence="4 7" id="KW-0472">Membrane</keyword>
<comment type="subcellular location">
    <subcellularLocation>
        <location evidence="1">Membrane</location>
        <topology evidence="1">Multi-pass membrane protein</topology>
    </subcellularLocation>
</comment>
<evidence type="ECO:0000256" key="5">
    <source>
        <dbReference type="ARBA" id="ARBA00038359"/>
    </source>
</evidence>
<reference evidence="10" key="2">
    <citation type="submission" date="2015-01" db="EMBL/GenBank/DDBJ databases">
        <title>Evolutionary Origins and Diversification of the Mycorrhizal Mutualists.</title>
        <authorList>
            <consortium name="DOE Joint Genome Institute"/>
            <consortium name="Mycorrhizal Genomics Consortium"/>
            <person name="Kohler A."/>
            <person name="Kuo A."/>
            <person name="Nagy L.G."/>
            <person name="Floudas D."/>
            <person name="Copeland A."/>
            <person name="Barry K.W."/>
            <person name="Cichocki N."/>
            <person name="Veneault-Fourrey C."/>
            <person name="LaButti K."/>
            <person name="Lindquist E.A."/>
            <person name="Lipzen A."/>
            <person name="Lundell T."/>
            <person name="Morin E."/>
            <person name="Murat C."/>
            <person name="Riley R."/>
            <person name="Ohm R."/>
            <person name="Sun H."/>
            <person name="Tunlid A."/>
            <person name="Henrissat B."/>
            <person name="Grigoriev I.V."/>
            <person name="Hibbett D.S."/>
            <person name="Martin F."/>
        </authorList>
    </citation>
    <scope>NUCLEOTIDE SEQUENCE [LARGE SCALE GENOMIC DNA]</scope>
    <source>
        <strain evidence="10">Foug A</strain>
    </source>
</reference>
<feature type="transmembrane region" description="Helical" evidence="7">
    <location>
        <begin position="80"/>
        <end position="103"/>
    </location>
</feature>
<dbReference type="AlphaFoldDB" id="A0A0C2ZZ62"/>
<feature type="compositionally biased region" description="Polar residues" evidence="6">
    <location>
        <begin position="298"/>
        <end position="320"/>
    </location>
</feature>
<feature type="transmembrane region" description="Helical" evidence="7">
    <location>
        <begin position="198"/>
        <end position="217"/>
    </location>
</feature>
<evidence type="ECO:0000256" key="2">
    <source>
        <dbReference type="ARBA" id="ARBA00022692"/>
    </source>
</evidence>
<evidence type="ECO:0000313" key="9">
    <source>
        <dbReference type="EMBL" id="KIM66698.1"/>
    </source>
</evidence>
<accession>A0A0C2ZZ62</accession>